<evidence type="ECO:0000256" key="1">
    <source>
        <dbReference type="ARBA" id="ARBA00022527"/>
    </source>
</evidence>
<keyword evidence="1" id="KW-0808">Transferase</keyword>
<accession>A0ABW1JP50</accession>
<dbReference type="Gene3D" id="3.30.565.10">
    <property type="entry name" value="Histidine kinase-like ATPase, C-terminal domain"/>
    <property type="match status" value="1"/>
</dbReference>
<reference evidence="4" key="1">
    <citation type="journal article" date="2019" name="Int. J. Syst. Evol. Microbiol.">
        <title>The Global Catalogue of Microorganisms (GCM) 10K type strain sequencing project: providing services to taxonomists for standard genome sequencing and annotation.</title>
        <authorList>
            <consortium name="The Broad Institute Genomics Platform"/>
            <consortium name="The Broad Institute Genome Sequencing Center for Infectious Disease"/>
            <person name="Wu L."/>
            <person name="Ma J."/>
        </authorList>
    </citation>
    <scope>NUCLEOTIDE SEQUENCE [LARGE SCALE GENOMIC DNA]</scope>
    <source>
        <strain evidence="4">CCUG 36956</strain>
    </source>
</reference>
<organism evidence="3 4">
    <name type="scientific">Nocardia lasii</name>
    <dbReference type="NCBI Taxonomy" id="1616107"/>
    <lineage>
        <taxon>Bacteria</taxon>
        <taxon>Bacillati</taxon>
        <taxon>Actinomycetota</taxon>
        <taxon>Actinomycetes</taxon>
        <taxon>Mycobacteriales</taxon>
        <taxon>Nocardiaceae</taxon>
        <taxon>Nocardia</taxon>
    </lineage>
</organism>
<dbReference type="Proteomes" id="UP001596223">
    <property type="component" value="Unassembled WGS sequence"/>
</dbReference>
<dbReference type="EMBL" id="JBHSQN010000002">
    <property type="protein sequence ID" value="MFC6010423.1"/>
    <property type="molecule type" value="Genomic_DNA"/>
</dbReference>
<keyword evidence="4" id="KW-1185">Reference proteome</keyword>
<keyword evidence="3" id="KW-0547">Nucleotide-binding</keyword>
<protein>
    <submittedName>
        <fullName evidence="3">ATP-binding protein</fullName>
    </submittedName>
</protein>
<gene>
    <name evidence="3" type="ORF">ACFP3H_05120</name>
</gene>
<dbReference type="PANTHER" id="PTHR35526">
    <property type="entry name" value="ANTI-SIGMA-F FACTOR RSBW-RELATED"/>
    <property type="match status" value="1"/>
</dbReference>
<dbReference type="CDD" id="cd16936">
    <property type="entry name" value="HATPase_RsbW-like"/>
    <property type="match status" value="1"/>
</dbReference>
<comment type="caution">
    <text evidence="3">The sequence shown here is derived from an EMBL/GenBank/DDBJ whole genome shotgun (WGS) entry which is preliminary data.</text>
</comment>
<keyword evidence="1" id="KW-0723">Serine/threonine-protein kinase</keyword>
<feature type="domain" description="Histidine kinase/HSP90-like ATPase" evidence="2">
    <location>
        <begin position="19"/>
        <end position="132"/>
    </location>
</feature>
<keyword evidence="1" id="KW-0418">Kinase</keyword>
<proteinExistence type="predicted"/>
<dbReference type="InterPro" id="IPR050267">
    <property type="entry name" value="Anti-sigma-factor_SerPK"/>
</dbReference>
<dbReference type="SUPFAM" id="SSF55874">
    <property type="entry name" value="ATPase domain of HSP90 chaperone/DNA topoisomerase II/histidine kinase"/>
    <property type="match status" value="1"/>
</dbReference>
<evidence type="ECO:0000259" key="2">
    <source>
        <dbReference type="Pfam" id="PF13581"/>
    </source>
</evidence>
<sequence>MTHPLRPDTTVAPALHVDFPAEAGRLAQVRRALSAWLAQAGVHPDQAYDIVLAAGEACTNAVEHGHRGDGGPVRLAVALLGDQVRVVVTDRGRWATPDTSGEHSRGRGMGLMRDLSTEFAVTSSEAGTVVEMLIARG</sequence>
<dbReference type="InterPro" id="IPR036890">
    <property type="entry name" value="HATPase_C_sf"/>
</dbReference>
<name>A0ABW1JP50_9NOCA</name>
<dbReference type="PANTHER" id="PTHR35526:SF3">
    <property type="entry name" value="ANTI-SIGMA-F FACTOR RSBW"/>
    <property type="match status" value="1"/>
</dbReference>
<evidence type="ECO:0000313" key="4">
    <source>
        <dbReference type="Proteomes" id="UP001596223"/>
    </source>
</evidence>
<dbReference type="InterPro" id="IPR003594">
    <property type="entry name" value="HATPase_dom"/>
</dbReference>
<evidence type="ECO:0000313" key="3">
    <source>
        <dbReference type="EMBL" id="MFC6010423.1"/>
    </source>
</evidence>
<keyword evidence="3" id="KW-0067">ATP-binding</keyword>
<dbReference type="Pfam" id="PF13581">
    <property type="entry name" value="HATPase_c_2"/>
    <property type="match status" value="1"/>
</dbReference>
<dbReference type="GO" id="GO:0005524">
    <property type="term" value="F:ATP binding"/>
    <property type="evidence" value="ECO:0007669"/>
    <property type="project" value="UniProtKB-KW"/>
</dbReference>
<dbReference type="RefSeq" id="WP_378600316.1">
    <property type="nucleotide sequence ID" value="NZ_JBHSQN010000002.1"/>
</dbReference>